<dbReference type="EMBL" id="LAZR01025786">
    <property type="protein sequence ID" value="KKL70808.1"/>
    <property type="molecule type" value="Genomic_DNA"/>
</dbReference>
<dbReference type="AlphaFoldDB" id="A0A0F9E9S4"/>
<gene>
    <name evidence="1" type="ORF">LCGC14_2101220</name>
</gene>
<name>A0A0F9E9S4_9ZZZZ</name>
<sequence>MITPLINYGQLTDSSRTVGGGLNRPFQIQIRTQGRLGHMTFSPYNKSSVERVYKGEYSRVSMILNKVTPTPSTVLTVLLSVSDTNWANQLSVSDRGQLSVQVSVSMERKALDVV</sequence>
<protein>
    <submittedName>
        <fullName evidence="1">Uncharacterized protein</fullName>
    </submittedName>
</protein>
<evidence type="ECO:0000313" key="1">
    <source>
        <dbReference type="EMBL" id="KKL70808.1"/>
    </source>
</evidence>
<proteinExistence type="predicted"/>
<reference evidence="1" key="1">
    <citation type="journal article" date="2015" name="Nature">
        <title>Complex archaea that bridge the gap between prokaryotes and eukaryotes.</title>
        <authorList>
            <person name="Spang A."/>
            <person name="Saw J.H."/>
            <person name="Jorgensen S.L."/>
            <person name="Zaremba-Niedzwiedzka K."/>
            <person name="Martijn J."/>
            <person name="Lind A.E."/>
            <person name="van Eijk R."/>
            <person name="Schleper C."/>
            <person name="Guy L."/>
            <person name="Ettema T.J."/>
        </authorList>
    </citation>
    <scope>NUCLEOTIDE SEQUENCE</scope>
</reference>
<accession>A0A0F9E9S4</accession>
<organism evidence="1">
    <name type="scientific">marine sediment metagenome</name>
    <dbReference type="NCBI Taxonomy" id="412755"/>
    <lineage>
        <taxon>unclassified sequences</taxon>
        <taxon>metagenomes</taxon>
        <taxon>ecological metagenomes</taxon>
    </lineage>
</organism>
<comment type="caution">
    <text evidence="1">The sequence shown here is derived from an EMBL/GenBank/DDBJ whole genome shotgun (WGS) entry which is preliminary data.</text>
</comment>